<name>A0AAV1R7V1_9ROSI</name>
<accession>A0AAV1R7V1</accession>
<dbReference type="PANTHER" id="PTHR34569:SF12">
    <property type="entry name" value="TRANSMEMBRANE PROTEIN"/>
    <property type="match status" value="1"/>
</dbReference>
<keyword evidence="3" id="KW-1185">Reference proteome</keyword>
<sequence length="146" mass="16702">MEKPNKPTINRRKTSLELSSSATFLLPKGDDSKDLDVEMIQIRPLAYTSLRDLLPASSSSGLLSPTRKSSSRREISFKNPLVKHAARAYLQPMSTPDVDDKGFFQRLKDQCGCIEWLNDIVIKPLRFRFSRAEEMSDDGEEDDYFR</sequence>
<evidence type="ECO:0000313" key="3">
    <source>
        <dbReference type="Proteomes" id="UP001314170"/>
    </source>
</evidence>
<dbReference type="AlphaFoldDB" id="A0AAV1R7V1"/>
<feature type="region of interest" description="Disordered" evidence="1">
    <location>
        <begin position="56"/>
        <end position="75"/>
    </location>
</feature>
<protein>
    <submittedName>
        <fullName evidence="2">Uncharacterized protein</fullName>
    </submittedName>
</protein>
<gene>
    <name evidence="2" type="ORF">DCAF_LOCUS7204</name>
</gene>
<comment type="caution">
    <text evidence="2">The sequence shown here is derived from an EMBL/GenBank/DDBJ whole genome shotgun (WGS) entry which is preliminary data.</text>
</comment>
<dbReference type="EMBL" id="CAWUPB010000913">
    <property type="protein sequence ID" value="CAK7329449.1"/>
    <property type="molecule type" value="Genomic_DNA"/>
</dbReference>
<organism evidence="2 3">
    <name type="scientific">Dovyalis caffra</name>
    <dbReference type="NCBI Taxonomy" id="77055"/>
    <lineage>
        <taxon>Eukaryota</taxon>
        <taxon>Viridiplantae</taxon>
        <taxon>Streptophyta</taxon>
        <taxon>Embryophyta</taxon>
        <taxon>Tracheophyta</taxon>
        <taxon>Spermatophyta</taxon>
        <taxon>Magnoliopsida</taxon>
        <taxon>eudicotyledons</taxon>
        <taxon>Gunneridae</taxon>
        <taxon>Pentapetalae</taxon>
        <taxon>rosids</taxon>
        <taxon>fabids</taxon>
        <taxon>Malpighiales</taxon>
        <taxon>Salicaceae</taxon>
        <taxon>Flacourtieae</taxon>
        <taxon>Dovyalis</taxon>
    </lineage>
</organism>
<feature type="compositionally biased region" description="Low complexity" evidence="1">
    <location>
        <begin position="56"/>
        <end position="68"/>
    </location>
</feature>
<proteinExistence type="predicted"/>
<reference evidence="2 3" key="1">
    <citation type="submission" date="2024-01" db="EMBL/GenBank/DDBJ databases">
        <authorList>
            <person name="Waweru B."/>
        </authorList>
    </citation>
    <scope>NUCLEOTIDE SEQUENCE [LARGE SCALE GENOMIC DNA]</scope>
</reference>
<evidence type="ECO:0000256" key="1">
    <source>
        <dbReference type="SAM" id="MobiDB-lite"/>
    </source>
</evidence>
<dbReference type="Proteomes" id="UP001314170">
    <property type="component" value="Unassembled WGS sequence"/>
</dbReference>
<dbReference type="PANTHER" id="PTHR34569">
    <property type="entry name" value="EXPRESSED PROTEIN"/>
    <property type="match status" value="1"/>
</dbReference>
<evidence type="ECO:0000313" key="2">
    <source>
        <dbReference type="EMBL" id="CAK7329449.1"/>
    </source>
</evidence>